<dbReference type="AlphaFoldDB" id="A0A9X3WIK8"/>
<evidence type="ECO:0000259" key="4">
    <source>
        <dbReference type="Pfam" id="PF20736"/>
    </source>
</evidence>
<proteinExistence type="predicted"/>
<feature type="domain" description="Glycoside hydrolase GH146 substrate-binding" evidence="3">
    <location>
        <begin position="611"/>
        <end position="755"/>
    </location>
</feature>
<protein>
    <submittedName>
        <fullName evidence="5">Glycoside hydrolase family 127 protein</fullName>
    </submittedName>
</protein>
<evidence type="ECO:0000259" key="1">
    <source>
        <dbReference type="Pfam" id="PF07944"/>
    </source>
</evidence>
<dbReference type="Pfam" id="PF20620">
    <property type="entry name" value="DUF6805"/>
    <property type="match status" value="1"/>
</dbReference>
<dbReference type="PANTHER" id="PTHR31151">
    <property type="entry name" value="PROLINE-TRNA LIGASE (DUF1680)"/>
    <property type="match status" value="1"/>
</dbReference>
<reference evidence="5" key="1">
    <citation type="submission" date="2022-06" db="EMBL/GenBank/DDBJ databases">
        <title>Aquibacillus sp. a new bacterium isolated from soil saline samples.</title>
        <authorList>
            <person name="Galisteo C."/>
            <person name="De La Haba R."/>
            <person name="Sanchez-Porro C."/>
            <person name="Ventosa A."/>
        </authorList>
    </citation>
    <scope>NUCLEOTIDE SEQUENCE</scope>
    <source>
        <strain evidence="5">JCM 12387</strain>
    </source>
</reference>
<keyword evidence="6" id="KW-1185">Reference proteome</keyword>
<evidence type="ECO:0000259" key="2">
    <source>
        <dbReference type="Pfam" id="PF16375"/>
    </source>
</evidence>
<dbReference type="GO" id="GO:0005975">
    <property type="term" value="P:carbohydrate metabolic process"/>
    <property type="evidence" value="ECO:0007669"/>
    <property type="project" value="InterPro"/>
</dbReference>
<dbReference type="InterPro" id="IPR046544">
    <property type="entry name" value="GH146_SB_dom"/>
</dbReference>
<dbReference type="Pfam" id="PF16375">
    <property type="entry name" value="DUF4986"/>
    <property type="match status" value="1"/>
</dbReference>
<keyword evidence="5" id="KW-0378">Hydrolase</keyword>
<organism evidence="5 6">
    <name type="scientific">Aquibacillus koreensis</name>
    <dbReference type="NCBI Taxonomy" id="279446"/>
    <lineage>
        <taxon>Bacteria</taxon>
        <taxon>Bacillati</taxon>
        <taxon>Bacillota</taxon>
        <taxon>Bacilli</taxon>
        <taxon>Bacillales</taxon>
        <taxon>Bacillaceae</taxon>
        <taxon>Aquibacillus</taxon>
    </lineage>
</organism>
<feature type="domain" description="DUF4986" evidence="2">
    <location>
        <begin position="529"/>
        <end position="589"/>
    </location>
</feature>
<dbReference type="Proteomes" id="UP001145072">
    <property type="component" value="Unassembled WGS sequence"/>
</dbReference>
<dbReference type="InterPro" id="IPR008928">
    <property type="entry name" value="6-hairpin_glycosidase_sf"/>
</dbReference>
<dbReference type="InterPro" id="IPR049046">
    <property type="entry name" value="Beta-AFase-like_GH127_middle"/>
</dbReference>
<feature type="domain" description="Non-reducing end beta-L-arabinofuranosidase-like GH127 catalytic" evidence="1">
    <location>
        <begin position="4"/>
        <end position="379"/>
    </location>
</feature>
<dbReference type="Pfam" id="PF07944">
    <property type="entry name" value="Beta-AFase-like_GH127_cat"/>
    <property type="match status" value="1"/>
</dbReference>
<evidence type="ECO:0000313" key="6">
    <source>
        <dbReference type="Proteomes" id="UP001145072"/>
    </source>
</evidence>
<name>A0A9X3WIK8_9BACI</name>
<evidence type="ECO:0000313" key="5">
    <source>
        <dbReference type="EMBL" id="MDC3420437.1"/>
    </source>
</evidence>
<dbReference type="GO" id="GO:0016787">
    <property type="term" value="F:hydrolase activity"/>
    <property type="evidence" value="ECO:0007669"/>
    <property type="project" value="UniProtKB-KW"/>
</dbReference>
<evidence type="ECO:0000259" key="3">
    <source>
        <dbReference type="Pfam" id="PF20620"/>
    </source>
</evidence>
<dbReference type="EMBL" id="JAMQJZ010000005">
    <property type="protein sequence ID" value="MDC3420437.1"/>
    <property type="molecule type" value="Genomic_DNA"/>
</dbReference>
<accession>A0A9X3WIK8</accession>
<dbReference type="SUPFAM" id="SSF48208">
    <property type="entry name" value="Six-hairpin glycosidases"/>
    <property type="match status" value="1"/>
</dbReference>
<feature type="domain" description="Non-reducing end beta-L-arabinofuranosidase-like GH127 middle" evidence="4">
    <location>
        <begin position="390"/>
        <end position="483"/>
    </location>
</feature>
<dbReference type="Pfam" id="PF20736">
    <property type="entry name" value="Glyco_hydro127M"/>
    <property type="match status" value="1"/>
</dbReference>
<gene>
    <name evidence="5" type="ORF">NC661_08665</name>
</gene>
<sequence>MLPKVRLLEGIFLDSQEKGKDYLLYLDVDRLVAPCYEAISKDPRKPRYGGWESMEIAGHSIGHWLSAAAAMYQVTGDGTLREKLDYAIDELALIQRFDEHGYVSGFSRDCFDQVFTGEFYVDNFNLGGSWVPWYSLHKIYAGLIDAYQLAGNNQALEVVTKLSEWAYAGLSSLTDEQFQRMLICEHGAMNEVMADMYIITKEEKYLELAKRFCQKLVLDPLAKQVDELEGKHANTQIPKVVGVAKLYEITGEQVYRDMAEFFWHQVTTHRSYVIGGNSNREHFGAIDTEVLGVQTNESCNTYNMLKLTEHLFNWTKKSVYMDYYERALYNHILASQDPDSGMKAYFMSTEPGHFKVYCSPDDSFWCCTGTGMENPARYTRNIYSYENNNLYVNLFIASDLFLEDNEVELVQETSFPESDKTTLIFKEANGEALRIHIRVPDWMAGSVTVAVNGRKEVADVENGYLSINNTWTAGDRIEVDLPMGLHTYTAKDDPNKQAILYGPIVLAGALGKEKFPETDILADHQALDNHELIDVPILVTDEKDVNKWIHPVEGKALMFETETVGKPGDVKVTLIPFYALHHERYTIYWKVMDEQTFGHFVDVEKQEKEKMRRITVDEVIPGEQQPEVEHDMQSENSNSGYLHVVRKGWRDSRGDGFFSYTMAVDPNKPMYLLVTYYGSDDTWYVDGKTYERTFDLLIDGTILAQQRLKLNKPGELFDVCYEIPTNLTAGKEKVEVKFASTEGKAAGAVYGLRIINEKQ</sequence>
<dbReference type="InterPro" id="IPR012878">
    <property type="entry name" value="Beta-AFase-like_GH127_cat"/>
</dbReference>
<dbReference type="PANTHER" id="PTHR31151:SF0">
    <property type="entry name" value="PROLINE-TRNA LIGASE (DUF1680)"/>
    <property type="match status" value="1"/>
</dbReference>
<comment type="caution">
    <text evidence="5">The sequence shown here is derived from an EMBL/GenBank/DDBJ whole genome shotgun (WGS) entry which is preliminary data.</text>
</comment>
<dbReference type="InterPro" id="IPR032275">
    <property type="entry name" value="DUF4986"/>
</dbReference>